<dbReference type="InterPro" id="IPR012846">
    <property type="entry name" value="Acetolactate_synth_lsu"/>
</dbReference>
<gene>
    <name evidence="15" type="ORF">EVOR1521_LOCUS16462</name>
</gene>
<dbReference type="GO" id="GO:1990610">
    <property type="term" value="F:acetolactate synthase regulator activity"/>
    <property type="evidence" value="ECO:0007669"/>
    <property type="project" value="InterPro"/>
</dbReference>
<dbReference type="SUPFAM" id="SSF52518">
    <property type="entry name" value="Thiamin diphosphate-binding fold (THDP-binding)"/>
    <property type="match status" value="2"/>
</dbReference>
<dbReference type="InterPro" id="IPR039368">
    <property type="entry name" value="AHAS_TPP"/>
</dbReference>
<dbReference type="InterPro" id="IPR037185">
    <property type="entry name" value="EmrE-like"/>
</dbReference>
<dbReference type="SUPFAM" id="SSF53092">
    <property type="entry name" value="Creatinase/prolidase N-terminal domain"/>
    <property type="match status" value="1"/>
</dbReference>
<evidence type="ECO:0000256" key="10">
    <source>
        <dbReference type="ARBA" id="ARBA00023052"/>
    </source>
</evidence>
<dbReference type="InterPro" id="IPR004789">
    <property type="entry name" value="Acetalactate_synth_ssu"/>
</dbReference>
<evidence type="ECO:0000256" key="13">
    <source>
        <dbReference type="SAM" id="Phobius"/>
    </source>
</evidence>
<dbReference type="PROSITE" id="PS51671">
    <property type="entry name" value="ACT"/>
    <property type="match status" value="1"/>
</dbReference>
<dbReference type="InterPro" id="IPR000620">
    <property type="entry name" value="EamA_dom"/>
</dbReference>
<dbReference type="InterPro" id="IPR029149">
    <property type="entry name" value="Creatin/AminoP/Spt16_N"/>
</dbReference>
<dbReference type="EMBL" id="CAUJNA010002223">
    <property type="protein sequence ID" value="CAJ1391198.1"/>
    <property type="molecule type" value="Genomic_DNA"/>
</dbReference>
<feature type="transmembrane region" description="Helical" evidence="13">
    <location>
        <begin position="674"/>
        <end position="696"/>
    </location>
</feature>
<dbReference type="GO" id="GO:0003984">
    <property type="term" value="F:acetolactate synthase activity"/>
    <property type="evidence" value="ECO:0007669"/>
    <property type="project" value="UniProtKB-EC"/>
</dbReference>
<comment type="cofactor">
    <cofactor evidence="12">
        <name>thiamine diphosphate</name>
        <dbReference type="ChEBI" id="CHEBI:58937"/>
    </cofactor>
    <text evidence="12">Binds 1 thiamine pyrophosphate per subunit.</text>
</comment>
<protein>
    <recommendedName>
        <fullName evidence="5 12">Acetolactate synthase</fullName>
        <ecNumber evidence="5 12">2.2.1.6</ecNumber>
    </recommendedName>
</protein>
<organism evidence="15 16">
    <name type="scientific">Effrenium voratum</name>
    <dbReference type="NCBI Taxonomy" id="2562239"/>
    <lineage>
        <taxon>Eukaryota</taxon>
        <taxon>Sar</taxon>
        <taxon>Alveolata</taxon>
        <taxon>Dinophyceae</taxon>
        <taxon>Suessiales</taxon>
        <taxon>Symbiodiniaceae</taxon>
        <taxon>Effrenium</taxon>
    </lineage>
</organism>
<dbReference type="InterPro" id="IPR000587">
    <property type="entry name" value="Creatinase_N"/>
</dbReference>
<dbReference type="Gene3D" id="3.40.50.970">
    <property type="match status" value="2"/>
</dbReference>
<name>A0AA36IR73_9DINO</name>
<dbReference type="Pfam" id="PF02776">
    <property type="entry name" value="TPP_enzyme_N"/>
    <property type="match status" value="1"/>
</dbReference>
<feature type="domain" description="ACT" evidence="14">
    <location>
        <begin position="907"/>
        <end position="982"/>
    </location>
</feature>
<dbReference type="Gene3D" id="3.40.50.12500">
    <property type="match status" value="1"/>
</dbReference>
<dbReference type="InterPro" id="IPR045865">
    <property type="entry name" value="ACT-like_dom_sf"/>
</dbReference>
<feature type="transmembrane region" description="Helical" evidence="13">
    <location>
        <begin position="877"/>
        <end position="895"/>
    </location>
</feature>
<dbReference type="Gene3D" id="3.40.50.1100">
    <property type="match status" value="2"/>
</dbReference>
<evidence type="ECO:0000256" key="8">
    <source>
        <dbReference type="ARBA" id="ARBA00022723"/>
    </source>
</evidence>
<keyword evidence="13" id="KW-0472">Membrane</keyword>
<keyword evidence="13" id="KW-1133">Transmembrane helix</keyword>
<comment type="pathway">
    <text evidence="2 12">Amino-acid biosynthesis; L-valine biosynthesis; L-valine from pyruvate: step 1/4.</text>
</comment>
<dbReference type="InterPro" id="IPR036052">
    <property type="entry name" value="TrpB-like_PALP_sf"/>
</dbReference>
<dbReference type="PANTHER" id="PTHR18968">
    <property type="entry name" value="THIAMINE PYROPHOSPHATE ENZYMES"/>
    <property type="match status" value="1"/>
</dbReference>
<dbReference type="SUPFAM" id="SSF53686">
    <property type="entry name" value="Tryptophan synthase beta subunit-like PLP-dependent enzymes"/>
    <property type="match status" value="1"/>
</dbReference>
<dbReference type="InterPro" id="IPR000399">
    <property type="entry name" value="TPP-bd_CS"/>
</dbReference>
<dbReference type="InterPro" id="IPR029061">
    <property type="entry name" value="THDP-binding"/>
</dbReference>
<dbReference type="NCBIfam" id="NF006581">
    <property type="entry name" value="PRK09107.1"/>
    <property type="match status" value="1"/>
</dbReference>
<dbReference type="CDD" id="cd02015">
    <property type="entry name" value="TPP_AHAS"/>
    <property type="match status" value="1"/>
</dbReference>
<dbReference type="NCBIfam" id="NF008864">
    <property type="entry name" value="PRK11895.1"/>
    <property type="match status" value="1"/>
</dbReference>
<dbReference type="CDD" id="cd07035">
    <property type="entry name" value="TPP_PYR_POX_like"/>
    <property type="match status" value="1"/>
</dbReference>
<feature type="transmembrane region" description="Helical" evidence="13">
    <location>
        <begin position="821"/>
        <end position="844"/>
    </location>
</feature>
<dbReference type="CDD" id="cd04878">
    <property type="entry name" value="ACT_AHAS"/>
    <property type="match status" value="1"/>
</dbReference>
<dbReference type="InterPro" id="IPR029035">
    <property type="entry name" value="DHS-like_NAD/FAD-binding_dom"/>
</dbReference>
<dbReference type="InterPro" id="IPR027271">
    <property type="entry name" value="Acetolactate_synth/TF_NikR_C"/>
</dbReference>
<dbReference type="GO" id="GO:0000287">
    <property type="term" value="F:magnesium ion binding"/>
    <property type="evidence" value="ECO:0007669"/>
    <property type="project" value="UniProtKB-UniRule"/>
</dbReference>
<dbReference type="Proteomes" id="UP001178507">
    <property type="component" value="Unassembled WGS sequence"/>
</dbReference>
<feature type="transmembrane region" description="Helical" evidence="13">
    <location>
        <begin position="733"/>
        <end position="751"/>
    </location>
</feature>
<dbReference type="CDD" id="cd01066">
    <property type="entry name" value="APP_MetAP"/>
    <property type="match status" value="1"/>
</dbReference>
<proteinExistence type="inferred from homology"/>
<dbReference type="NCBIfam" id="TIGR00119">
    <property type="entry name" value="acolac_sm"/>
    <property type="match status" value="1"/>
</dbReference>
<dbReference type="InterPro" id="IPR012000">
    <property type="entry name" value="Thiamin_PyroP_enz_cen_dom"/>
</dbReference>
<dbReference type="EC" id="2.2.1.6" evidence="5 12"/>
<dbReference type="InterPro" id="IPR026286">
    <property type="entry name" value="MaiA/AMDase"/>
</dbReference>
<dbReference type="Pfam" id="PF00205">
    <property type="entry name" value="TPP_enzyme_M"/>
    <property type="match status" value="1"/>
</dbReference>
<dbReference type="Gene3D" id="3.40.350.10">
    <property type="entry name" value="Creatinase/prolidase N-terminal domain"/>
    <property type="match status" value="1"/>
</dbReference>
<dbReference type="InterPro" id="IPR019455">
    <property type="entry name" value="Acetolactate_synth_ssu_C"/>
</dbReference>
<dbReference type="GO" id="GO:0009099">
    <property type="term" value="P:L-valine biosynthetic process"/>
    <property type="evidence" value="ECO:0007669"/>
    <property type="project" value="TreeGrafter"/>
</dbReference>
<dbReference type="Gene3D" id="3.30.70.1150">
    <property type="entry name" value="ACT-like. Chain A, domain 2"/>
    <property type="match status" value="1"/>
</dbReference>
<evidence type="ECO:0000256" key="11">
    <source>
        <dbReference type="ARBA" id="ARBA00023304"/>
    </source>
</evidence>
<comment type="cofactor">
    <cofactor evidence="12">
        <name>Mg(2+)</name>
        <dbReference type="ChEBI" id="CHEBI:18420"/>
    </cofactor>
    <text evidence="12">Binds 1 Mg(2+) ion per subunit.</text>
</comment>
<dbReference type="SUPFAM" id="SSF55021">
    <property type="entry name" value="ACT-like"/>
    <property type="match status" value="2"/>
</dbReference>
<comment type="similarity">
    <text evidence="4 12">Belongs to the TPP enzyme family.</text>
</comment>
<feature type="transmembrane region" description="Helical" evidence="13">
    <location>
        <begin position="790"/>
        <end position="809"/>
    </location>
</feature>
<dbReference type="FunFam" id="3.40.50.1220:FF:000008">
    <property type="entry name" value="Acetolactate synthase"/>
    <property type="match status" value="1"/>
</dbReference>
<dbReference type="PANTHER" id="PTHR18968:SF13">
    <property type="entry name" value="ACETOLACTATE SYNTHASE CATALYTIC SUBUNIT, MITOCHONDRIAL"/>
    <property type="match status" value="1"/>
</dbReference>
<evidence type="ECO:0000256" key="2">
    <source>
        <dbReference type="ARBA" id="ARBA00005025"/>
    </source>
</evidence>
<dbReference type="Pfam" id="PF01321">
    <property type="entry name" value="Creatinase_N"/>
    <property type="match status" value="1"/>
</dbReference>
<dbReference type="InterPro" id="IPR000994">
    <property type="entry name" value="Pept_M24"/>
</dbReference>
<evidence type="ECO:0000313" key="16">
    <source>
        <dbReference type="Proteomes" id="UP001178507"/>
    </source>
</evidence>
<comment type="catalytic activity">
    <reaction evidence="12">
        <text>2 pyruvate + H(+) = (2S)-2-acetolactate + CO2</text>
        <dbReference type="Rhea" id="RHEA:25249"/>
        <dbReference type="ChEBI" id="CHEBI:15361"/>
        <dbReference type="ChEBI" id="CHEBI:15378"/>
        <dbReference type="ChEBI" id="CHEBI:16526"/>
        <dbReference type="ChEBI" id="CHEBI:58476"/>
        <dbReference type="EC" id="2.2.1.6"/>
    </reaction>
</comment>
<keyword evidence="7 12" id="KW-0808">Transferase</keyword>
<dbReference type="Gene3D" id="3.90.230.10">
    <property type="entry name" value="Creatinase/methionine aminopeptidase superfamily"/>
    <property type="match status" value="1"/>
</dbReference>
<comment type="pathway">
    <text evidence="1 12">Amino-acid biosynthesis; L-isoleucine biosynthesis; L-isoleucine from 2-oxobutanoate: step 1/4.</text>
</comment>
<dbReference type="Pfam" id="PF00892">
    <property type="entry name" value="EamA"/>
    <property type="match status" value="2"/>
</dbReference>
<evidence type="ECO:0000256" key="3">
    <source>
        <dbReference type="ARBA" id="ARBA00006341"/>
    </source>
</evidence>
<accession>A0AA36IR73</accession>
<dbReference type="GO" id="GO:0016020">
    <property type="term" value="C:membrane"/>
    <property type="evidence" value="ECO:0007669"/>
    <property type="project" value="InterPro"/>
</dbReference>
<dbReference type="FunFam" id="3.40.50.970:FF:000007">
    <property type="entry name" value="Acetolactate synthase"/>
    <property type="match status" value="1"/>
</dbReference>
<dbReference type="InterPro" id="IPR011766">
    <property type="entry name" value="TPP_enzyme_TPP-bd"/>
</dbReference>
<sequence>MRDDRLPFEAREPDGMKTMDAKADTKAGQEMTGAEMVLEALKDNGVRHIFGYPGGAVLPIYDELFQQDAIEHILVRHEQGAGHAAEGYARSTGKVGVVLATSGPGATNCVTALQDALMDSIPMVCITGQVPTTLIGSDAFQECDTVGITRPCTKYNWLVKSVADLPRILHEAFHVAQTGRPGPVVVDIPKDVQFASGIYEGPHVAQERVSYRPVMDPDADAIRRAVALMASARKPIIYSGGGVINSGDRGSELLRELVAETGFPITSTLMGLGAYPASGENWIGMLGMHGTYEANMAMHDCDVMINIGARFDDRITGRIDAFSPNSRKIHIDIDPSSINKVVHTEVGIVADVAHALEALLDAWRSAGHRPDRKKHAPWWEQIGKWKARDSLAYSPSGDVIMPQYAIQRLYEASRASGKDTFITTEVGQHQMWAAQYFGFDKPNRWMTSGGLGTMGYGLPAALGVQIAHPDALVIDIAGDASIQMNIQEMSTAIQYGTPIKIFILNNQYMGMVRQWQQLLHGNRRSHSYTEAMPDFVKLAEAYGAHGIYCDKPGKLDDALAEMIEIDGPVIFDCRVAALANCFPMIPSGKAHNEMLLPDEATDEMNRSAPGVADYGLLVTLSLIWGSAFLLSKIAVADFAPLTITLVRQVLAVLLLGGIVLALRRPLFRPTRRDQLFMIICAATGTVIPFTAINWGVAVIDSGLAAILMGFMPLVVLVLAHFLTRDEKLTVPKVAGVVLGLIGLAILFWPALVEGFGRDVWRQLAVLGAATAYGVNALSVKQLVRHPPMVLMTYITLWTLVILVPLTFLFEQPFAATPTQSSVLALVALGVFPSAVGALFMFAIIERQGASFFGQINLLVPLAGVLVGVMFAGERPGLNALAALVIIVSGVVVARLKPADTSAPESHTLSILVDNEPGVLARVIGLFSGRGYNIESLTVSETEHEKHLSRITIVTSGTPQVMEQIHTQLERIVPVHKVTDLTVIAHHEGYEKPLERELALIKVRGAGENRLEALRLADAFKANVIDANVDHFVFELTGRTNKVEQFIAIMAPLGLVEVCRTGVAAMRRGREGRRSLADRLINPHRGAGLPDLVSPLPAHDGRAVADLLDLCPAHAPTPLADAPGLAEKAGVGQLMLKDERSRMGLGSFKALGAAYAIARQAADARQGDNWSDALAGRTFVTASAGNHGLSVAVGARLFGADAVVYLAETVPETFAERLRAKGAQVRRAGATYEESMAAAEAAAATDATLLSDSSWPGYTEMPYRVMEGYLQMASEAAGQIGDPPGVILLQAGVGGMAAAVAAHARSVWGDGPRIVVVEPEAAPALIDSIRAGRVIDTDGPVSSMGRLDCKTPSMIALAGLARDADLFVTITEAEAAAGVAALGRAGFATTPSGAAGVAALLTGAAPKMVERSLVFPAAEFRRRVAGLQAQMDDAELNALLLTTPADIFYVTGFLTRFWESPARPWFVIVPASGDPVAVIPAIGAALMGRSWVRDIRSWDAPDPDDDGVSLLAETLCEMVPEGGRIGVPMGEETHLRMPLATYDAVSGRIGPRRFVDATEPVRRVREIKSEPEIERIRAVCAVADAAFARVPEIAHGAGTLAGLFRSFQAALLAAGADWVSYLAGGAGRDGYGDVISPAEERPLQRGEVLMLDTGAVKDGYFCDFDRNYAVGRPTDAVLRAHAALFAATDTALDAVRPGMSARAVHGLLSASLRAHGATPAPGRFGHGLGISLTEWPSISPKDETILREGMVLTLEPGAEVVPVAGARAVTGASYRLSGPIGTRATFGLIALRVDETVEHDFRRLCAAPDIALHVTRIASGDDLTPETIATMEAALPQSASLLPPAAAFDSVGYACTSGATLIGADRVAQLVRGATRTRAVADPLTATIEALQALGVRRIGLVSPYIDSVAGPIREALVAAGLDVPAILSFGEQVEARVARIDPESIRQAALAVGGRADVDAVFVSCTNLRTLDIVDDVEERLGLPVVTSNLALAWQMFGHAGTPPAIAPGRLLRSAAP</sequence>
<feature type="transmembrane region" description="Helical" evidence="13">
    <location>
        <begin position="641"/>
        <end position="662"/>
    </location>
</feature>
<dbReference type="Pfam" id="PF10369">
    <property type="entry name" value="ALS_ss_C"/>
    <property type="match status" value="1"/>
</dbReference>
<comment type="similarity">
    <text evidence="3">Belongs to the acetolactate synthase small subunit family.</text>
</comment>
<evidence type="ECO:0000256" key="9">
    <source>
        <dbReference type="ARBA" id="ARBA00022842"/>
    </source>
</evidence>
<dbReference type="GO" id="GO:0009097">
    <property type="term" value="P:isoleucine biosynthetic process"/>
    <property type="evidence" value="ECO:0007669"/>
    <property type="project" value="TreeGrafter"/>
</dbReference>
<dbReference type="Gene3D" id="3.40.50.1220">
    <property type="entry name" value="TPP-binding domain"/>
    <property type="match status" value="1"/>
</dbReference>
<dbReference type="SUPFAM" id="SSF52467">
    <property type="entry name" value="DHS-like NAD/FAD-binding domain"/>
    <property type="match status" value="1"/>
</dbReference>
<evidence type="ECO:0000256" key="6">
    <source>
        <dbReference type="ARBA" id="ARBA00022605"/>
    </source>
</evidence>
<evidence type="ECO:0000256" key="5">
    <source>
        <dbReference type="ARBA" id="ARBA00013145"/>
    </source>
</evidence>
<dbReference type="InterPro" id="IPR054480">
    <property type="entry name" value="AHAS_small-like_ACT"/>
</dbReference>
<keyword evidence="6 12" id="KW-0028">Amino-acid biosynthesis</keyword>
<dbReference type="InterPro" id="IPR039557">
    <property type="entry name" value="AHAS_ACT"/>
</dbReference>
<evidence type="ECO:0000256" key="1">
    <source>
        <dbReference type="ARBA" id="ARBA00004974"/>
    </source>
</evidence>
<reference evidence="15" key="1">
    <citation type="submission" date="2023-08" db="EMBL/GenBank/DDBJ databases">
        <authorList>
            <person name="Chen Y."/>
            <person name="Shah S."/>
            <person name="Dougan E. K."/>
            <person name="Thang M."/>
            <person name="Chan C."/>
        </authorList>
    </citation>
    <scope>NUCLEOTIDE SEQUENCE</scope>
</reference>
<keyword evidence="9 12" id="KW-0460">Magnesium</keyword>
<dbReference type="InterPro" id="IPR012001">
    <property type="entry name" value="Thiamin_PyroP_enz_TPP-bd_dom"/>
</dbReference>
<keyword evidence="10 12" id="KW-0786">Thiamine pyrophosphate</keyword>
<evidence type="ECO:0000313" key="15">
    <source>
        <dbReference type="EMBL" id="CAJ1391198.1"/>
    </source>
</evidence>
<feature type="transmembrane region" description="Helical" evidence="13">
    <location>
        <begin position="851"/>
        <end position="871"/>
    </location>
</feature>
<dbReference type="InterPro" id="IPR002912">
    <property type="entry name" value="ACT_dom"/>
</dbReference>
<dbReference type="FunFam" id="3.30.70.260:FF:000001">
    <property type="entry name" value="Acetolactate synthase, small subunit"/>
    <property type="match status" value="1"/>
</dbReference>
<dbReference type="GO" id="GO:0050660">
    <property type="term" value="F:flavin adenine dinucleotide binding"/>
    <property type="evidence" value="ECO:0007669"/>
    <property type="project" value="InterPro"/>
</dbReference>
<dbReference type="Pfam" id="PF02775">
    <property type="entry name" value="TPP_enzyme_C"/>
    <property type="match status" value="1"/>
</dbReference>
<evidence type="ECO:0000256" key="4">
    <source>
        <dbReference type="ARBA" id="ARBA00007812"/>
    </source>
</evidence>
<dbReference type="PROSITE" id="PS00187">
    <property type="entry name" value="TPP_ENZYMES"/>
    <property type="match status" value="1"/>
</dbReference>
<dbReference type="Pfam" id="PF22629">
    <property type="entry name" value="ACT_AHAS_ss"/>
    <property type="match status" value="1"/>
</dbReference>
<keyword evidence="11 12" id="KW-0100">Branched-chain amino acid biosynthesis</keyword>
<dbReference type="SUPFAM" id="SSF55920">
    <property type="entry name" value="Creatinase/aminopeptidase"/>
    <property type="match status" value="1"/>
</dbReference>
<evidence type="ECO:0000259" key="14">
    <source>
        <dbReference type="PROSITE" id="PS51671"/>
    </source>
</evidence>
<dbReference type="NCBIfam" id="TIGR00118">
    <property type="entry name" value="acolac_lg"/>
    <property type="match status" value="1"/>
</dbReference>
<dbReference type="SUPFAM" id="SSF103481">
    <property type="entry name" value="Multidrug resistance efflux transporter EmrE"/>
    <property type="match status" value="2"/>
</dbReference>
<evidence type="ECO:0000256" key="12">
    <source>
        <dbReference type="RuleBase" id="RU003591"/>
    </source>
</evidence>
<dbReference type="InterPro" id="IPR001926">
    <property type="entry name" value="TrpB-like_PALP"/>
</dbReference>
<comment type="caution">
    <text evidence="15">The sequence shown here is derived from an EMBL/GenBank/DDBJ whole genome shotgun (WGS) entry which is preliminary data.</text>
</comment>
<dbReference type="GO" id="GO:0030976">
    <property type="term" value="F:thiamine pyrophosphate binding"/>
    <property type="evidence" value="ECO:0007669"/>
    <property type="project" value="UniProtKB-UniRule"/>
</dbReference>
<dbReference type="Pfam" id="PF17645">
    <property type="entry name" value="Amdase"/>
    <property type="match status" value="1"/>
</dbReference>
<dbReference type="Pfam" id="PF00291">
    <property type="entry name" value="PALP"/>
    <property type="match status" value="1"/>
</dbReference>
<dbReference type="Pfam" id="PF00557">
    <property type="entry name" value="Peptidase_M24"/>
    <property type="match status" value="1"/>
</dbReference>
<keyword evidence="13" id="KW-0812">Transmembrane</keyword>
<feature type="transmembrane region" description="Helical" evidence="13">
    <location>
        <begin position="702"/>
        <end position="721"/>
    </location>
</feature>
<dbReference type="InterPro" id="IPR036005">
    <property type="entry name" value="Creatinase/aminopeptidase-like"/>
</dbReference>
<dbReference type="InterPro" id="IPR045229">
    <property type="entry name" value="TPP_enz"/>
</dbReference>
<evidence type="ECO:0000256" key="7">
    <source>
        <dbReference type="ARBA" id="ARBA00022679"/>
    </source>
</evidence>
<keyword evidence="16" id="KW-1185">Reference proteome</keyword>
<dbReference type="InterPro" id="IPR053714">
    <property type="entry name" value="Iso_Racemase_Enz_sf"/>
</dbReference>
<keyword evidence="8 12" id="KW-0479">Metal-binding</keyword>
<dbReference type="Gene3D" id="3.30.70.260">
    <property type="match status" value="1"/>
</dbReference>
<dbReference type="GO" id="GO:0005948">
    <property type="term" value="C:acetolactate synthase complex"/>
    <property type="evidence" value="ECO:0007669"/>
    <property type="project" value="TreeGrafter"/>
</dbReference>